<evidence type="ECO:0000313" key="1">
    <source>
        <dbReference type="EMBL" id="CAB4855289.1"/>
    </source>
</evidence>
<accession>A0A6J7CGJ4</accession>
<dbReference type="AlphaFoldDB" id="A0A6J7CGJ4"/>
<protein>
    <submittedName>
        <fullName evidence="1">Unannotated protein</fullName>
    </submittedName>
</protein>
<organism evidence="1">
    <name type="scientific">freshwater metagenome</name>
    <dbReference type="NCBI Taxonomy" id="449393"/>
    <lineage>
        <taxon>unclassified sequences</taxon>
        <taxon>metagenomes</taxon>
        <taxon>ecological metagenomes</taxon>
    </lineage>
</organism>
<name>A0A6J7CGJ4_9ZZZZ</name>
<proteinExistence type="predicted"/>
<dbReference type="EMBL" id="CAFBLF010000003">
    <property type="protein sequence ID" value="CAB4855289.1"/>
    <property type="molecule type" value="Genomic_DNA"/>
</dbReference>
<gene>
    <name evidence="1" type="ORF">UFOPK3339_00034</name>
</gene>
<sequence>MCSFPNPHEFQPDTSLRERTSWASFRASETYPPCFQSQSIFSAAMIVPISAMDAFIARCRRMASSREERLAIFFIDAGNNAEHQPPLRPDAP</sequence>
<reference evidence="1" key="1">
    <citation type="submission" date="2020-05" db="EMBL/GenBank/DDBJ databases">
        <authorList>
            <person name="Chiriac C."/>
            <person name="Salcher M."/>
            <person name="Ghai R."/>
            <person name="Kavagutti S V."/>
        </authorList>
    </citation>
    <scope>NUCLEOTIDE SEQUENCE</scope>
</reference>